<feature type="transmembrane region" description="Helical" evidence="7">
    <location>
        <begin position="48"/>
        <end position="68"/>
    </location>
</feature>
<evidence type="ECO:0000256" key="5">
    <source>
        <dbReference type="PROSITE-ProRule" id="PRU00581"/>
    </source>
</evidence>
<evidence type="ECO:0000256" key="3">
    <source>
        <dbReference type="ARBA" id="ARBA00022989"/>
    </source>
</evidence>
<feature type="transmembrane region" description="Helical" evidence="7">
    <location>
        <begin position="74"/>
        <end position="95"/>
    </location>
</feature>
<evidence type="ECO:0000256" key="7">
    <source>
        <dbReference type="SAM" id="Phobius"/>
    </source>
</evidence>
<dbReference type="GO" id="GO:0016020">
    <property type="term" value="C:membrane"/>
    <property type="evidence" value="ECO:0007669"/>
    <property type="project" value="UniProtKB-SubCell"/>
</dbReference>
<keyword evidence="3 7" id="KW-1133">Transmembrane helix</keyword>
<dbReference type="Proteomes" id="UP000325440">
    <property type="component" value="Unassembled WGS sequence"/>
</dbReference>
<evidence type="ECO:0000256" key="1">
    <source>
        <dbReference type="ARBA" id="ARBA00004141"/>
    </source>
</evidence>
<comment type="subcellular location">
    <subcellularLocation>
        <location evidence="1">Membrane</location>
        <topology evidence="1">Multi-pass membrane protein</topology>
    </subcellularLocation>
</comment>
<keyword evidence="10" id="KW-1185">Reference proteome</keyword>
<dbReference type="Pfam" id="PF01284">
    <property type="entry name" value="MARVEL"/>
    <property type="match status" value="1"/>
</dbReference>
<feature type="domain" description="MARVEL" evidence="8">
    <location>
        <begin position="41"/>
        <end position="172"/>
    </location>
</feature>
<gene>
    <name evidence="9" type="ORF">CINCED_3A024290</name>
</gene>
<name>A0A5E4NCL9_9HEMI</name>
<feature type="region of interest" description="Disordered" evidence="6">
    <location>
        <begin position="1"/>
        <end position="22"/>
    </location>
</feature>
<evidence type="ECO:0000256" key="2">
    <source>
        <dbReference type="ARBA" id="ARBA00022692"/>
    </source>
</evidence>
<dbReference type="PANTHER" id="PTHR22776:SF97">
    <property type="entry name" value="RE01453P"/>
    <property type="match status" value="1"/>
</dbReference>
<proteinExistence type="predicted"/>
<dbReference type="PANTHER" id="PTHR22776">
    <property type="entry name" value="MARVEL-CONTAINING POTENTIAL LIPID RAFT-ASSOCIATED PROTEIN"/>
    <property type="match status" value="1"/>
</dbReference>
<evidence type="ECO:0000259" key="8">
    <source>
        <dbReference type="PROSITE" id="PS51225"/>
    </source>
</evidence>
<dbReference type="AlphaFoldDB" id="A0A5E4NCL9"/>
<dbReference type="InterPro" id="IPR008253">
    <property type="entry name" value="Marvel"/>
</dbReference>
<dbReference type="EMBL" id="CABPRJ010001920">
    <property type="protein sequence ID" value="VVC41540.1"/>
    <property type="molecule type" value="Genomic_DNA"/>
</dbReference>
<dbReference type="OrthoDB" id="6258237at2759"/>
<dbReference type="InterPro" id="IPR050578">
    <property type="entry name" value="MARVEL-CKLF_proteins"/>
</dbReference>
<dbReference type="PROSITE" id="PS51225">
    <property type="entry name" value="MARVEL"/>
    <property type="match status" value="1"/>
</dbReference>
<accession>A0A5E4NCL9</accession>
<feature type="compositionally biased region" description="Polar residues" evidence="6">
    <location>
        <begin position="1"/>
        <end position="12"/>
    </location>
</feature>
<organism evidence="9 10">
    <name type="scientific">Cinara cedri</name>
    <dbReference type="NCBI Taxonomy" id="506608"/>
    <lineage>
        <taxon>Eukaryota</taxon>
        <taxon>Metazoa</taxon>
        <taxon>Ecdysozoa</taxon>
        <taxon>Arthropoda</taxon>
        <taxon>Hexapoda</taxon>
        <taxon>Insecta</taxon>
        <taxon>Pterygota</taxon>
        <taxon>Neoptera</taxon>
        <taxon>Paraneoptera</taxon>
        <taxon>Hemiptera</taxon>
        <taxon>Sternorrhyncha</taxon>
        <taxon>Aphidomorpha</taxon>
        <taxon>Aphidoidea</taxon>
        <taxon>Aphididae</taxon>
        <taxon>Lachninae</taxon>
        <taxon>Cinara</taxon>
    </lineage>
</organism>
<evidence type="ECO:0000256" key="4">
    <source>
        <dbReference type="ARBA" id="ARBA00023136"/>
    </source>
</evidence>
<evidence type="ECO:0000256" key="6">
    <source>
        <dbReference type="SAM" id="MobiDB-lite"/>
    </source>
</evidence>
<evidence type="ECO:0000313" key="9">
    <source>
        <dbReference type="EMBL" id="VVC41540.1"/>
    </source>
</evidence>
<reference evidence="9 10" key="1">
    <citation type="submission" date="2019-08" db="EMBL/GenBank/DDBJ databases">
        <authorList>
            <person name="Alioto T."/>
            <person name="Alioto T."/>
            <person name="Gomez Garrido J."/>
        </authorList>
    </citation>
    <scope>NUCLEOTIDE SEQUENCE [LARGE SCALE GENOMIC DNA]</scope>
</reference>
<feature type="transmembrane region" description="Helical" evidence="7">
    <location>
        <begin position="107"/>
        <end position="127"/>
    </location>
</feature>
<evidence type="ECO:0000313" key="10">
    <source>
        <dbReference type="Proteomes" id="UP000325440"/>
    </source>
</evidence>
<keyword evidence="4 5" id="KW-0472">Membrane</keyword>
<feature type="transmembrane region" description="Helical" evidence="7">
    <location>
        <begin position="147"/>
        <end position="168"/>
    </location>
</feature>
<protein>
    <submittedName>
        <fullName evidence="9">Marvel domain</fullName>
    </submittedName>
</protein>
<keyword evidence="2 5" id="KW-0812">Transmembrane</keyword>
<sequence>MTETVVTVQNPTAEPKPAGKPGVENGNINNVFSWVEINYKYFKTLPGILKLAQLILGIVCLALASPARLSGTNWFLFVVIISFIATAIWSFVYLLSIREAINFPINWVLSEFCNTLLLTVLYMVAFIVQLSAWTRPLYNSQYKNSNIAAGVFGIINTAVYGTGVYLIFNDWKKSRTATVQQ</sequence>